<feature type="region of interest" description="Disordered" evidence="5">
    <location>
        <begin position="199"/>
        <end position="227"/>
    </location>
</feature>
<dbReference type="OrthoDB" id="27683at2759"/>
<dbReference type="PANTHER" id="PTHR11226">
    <property type="entry name" value="UDP-GLUCOSE GLYCOPROTEIN:GLUCOSYLTRANSFERASE"/>
    <property type="match status" value="1"/>
</dbReference>
<gene>
    <name evidence="11" type="ORF">FCC1311_006972</name>
</gene>
<dbReference type="InParanoid" id="A0A2R5G2C9"/>
<feature type="domain" description="Glucosyltransferase 24 catalytic" evidence="10">
    <location>
        <begin position="1140"/>
        <end position="1412"/>
    </location>
</feature>
<dbReference type="InterPro" id="IPR040693">
    <property type="entry name" value="UGGT_TRXL_1"/>
</dbReference>
<dbReference type="PANTHER" id="PTHR11226:SF0">
    <property type="entry name" value="UDP-GLUCOSE:GLYCOPROTEIN GLUCOSYLTRANSFERASE"/>
    <property type="match status" value="1"/>
</dbReference>
<dbReference type="Pfam" id="PF18401">
    <property type="entry name" value="Thioredoxin_13"/>
    <property type="match status" value="1"/>
</dbReference>
<dbReference type="InterPro" id="IPR040525">
    <property type="entry name" value="UGGT_TRXL_4"/>
</dbReference>
<sequence>MSARAAAVTLRSLAFAAVTSLVLAAHGAQNALEVRLEVPWPTHKLWPLLETSEALGEDNVVFWGFVDQACKTTWEGTEVSTTLSQAVDLASRISQTASNDSTDSAATVDEFTRDLLRLSLELREFAPAIEQQRQLGLALRALTNAGADFPDDGRAWVALTVRGSGQGTIVTDFDKLPAAITSLMEDLANPAVQERCKANDNNEESRPGPLDIFNQDHVHPQSSTSSGAGTSAIAILHGILGRADFVAAHQKLSEAVEYHKDLVYVVRHMPGADAAQDPLAMNRTALQGFGVALDIKNMEYLTVDDDGGNKASEEKRDTSSEREADLSSPVAGIHFDKMIDRLPESKDALVDLHTELEGEALEAASKSGELAQIKVWDMVNLGLQATAKVLADADPLNRWEDLSQNFPSRARALINMRVPDGLLEEVERAARSLEVPDGTVLVNGVSVDAKSESFNIFSLMESIRAEIRARETANAIVSGGGALIEPLAVRMSNAGASDSSGKTNEADAMIRASGTRVDVRADAKGAVIFLNNIEKDKAWTLNGLFYEGSADFQSQLVQEAFREQRILMYQVHLRRITSSTNVLKYMLEHGQAIPRYNRAVFQETAESAFLTIPADLVGENTVIHYMLDSKTADVTVFLALDEASMITSQGRSLLRSLVAFTESKPSRTRIAVLPVGLSEGDAPSQLAALLHALRIDDLDAVDALLSDDTEAAEPARVTEAWMATLSAQVASWKGLQPLNVVFNGRVIAAASPSVTMTVEDFDLAVSHERKIRADFVRSALGSTRATPDAIMQLSPLVAGQASSPRRKLPMINMRKHFPGLCYSSTTGSTNNAQTLTVQAVIDPLSEAAPRVSAVVRLLRDKLGAHVDLVFTPKSSVSAFPLSSYFRFLASNNEPDPALGGIYPADEQPAVRFYGMPQEQLLTLKVYTPEPWIVYPTYTAGLDTDNIRLSRAESRRSTVTFALSKLLVTGHCVDEQVGSPPAGLQIELQPLYPRDAVASDTLVMQNLGYMQLQAGPGLWELGLAKGPSRDIFSLHQEHDTRQGSTWVALRSFTSAPLSLQAARRPGHETDSLLASMETLDGEMGPTGATRAAQALGLGQNPLSWLFDAARRLLGMETSPTPVAPIDGTAIGTKSGGTNETIHVFSLASGALYERFLRIMMVSVTKATQNPVKFWLIENFLSPDFKAGLGALQNEYGFEVALVTYKWPHWLRRQTEKQRIIWGYKILFLDVLFPLDVPKVIYVDADQVVRADLKELWDMDLEGKPYGYTPFCTSREETLGFQFWRSGYWKDHLRGNPYHISALYVVDLQRFRHMMVGDRLRAVYDQLSRDPNSLSNLDQDLPNYAQHMVPIFSLPQEWLWCESWCSDESKRTAKTIDLCNNPLHKEPKLDMAKRVISGELFPQSWVELDAEIKNVLV</sequence>
<keyword evidence="4 11" id="KW-0808">Transferase</keyword>
<evidence type="ECO:0000256" key="6">
    <source>
        <dbReference type="SAM" id="SignalP"/>
    </source>
</evidence>
<dbReference type="GO" id="GO:0051082">
    <property type="term" value="F:unfolded protein binding"/>
    <property type="evidence" value="ECO:0007669"/>
    <property type="project" value="TreeGrafter"/>
</dbReference>
<evidence type="ECO:0000259" key="9">
    <source>
        <dbReference type="Pfam" id="PF18403"/>
    </source>
</evidence>
<comment type="pathway">
    <text evidence="2">Protein modification; protein glycosylation.</text>
</comment>
<evidence type="ECO:0000259" key="7">
    <source>
        <dbReference type="Pfam" id="PF18400"/>
    </source>
</evidence>
<dbReference type="Gene3D" id="3.90.550.10">
    <property type="entry name" value="Spore Coat Polysaccharide Biosynthesis Protein SpsA, Chain A"/>
    <property type="match status" value="1"/>
</dbReference>
<evidence type="ECO:0000313" key="12">
    <source>
        <dbReference type="Proteomes" id="UP000241890"/>
    </source>
</evidence>
<dbReference type="GO" id="GO:0005783">
    <property type="term" value="C:endoplasmic reticulum"/>
    <property type="evidence" value="ECO:0007669"/>
    <property type="project" value="TreeGrafter"/>
</dbReference>
<dbReference type="UniPathway" id="UPA00378"/>
<feature type="chain" id="PRO_5015311863" evidence="6">
    <location>
        <begin position="25"/>
        <end position="1415"/>
    </location>
</feature>
<keyword evidence="6" id="KW-0732">Signal</keyword>
<feature type="domain" description="UDP-glucose:glycoprotein glucosyltransferase thioredoxin-like" evidence="9">
    <location>
        <begin position="628"/>
        <end position="798"/>
    </location>
</feature>
<dbReference type="GO" id="GO:0018279">
    <property type="term" value="P:protein N-linked glycosylation via asparagine"/>
    <property type="evidence" value="ECO:0007669"/>
    <property type="project" value="TreeGrafter"/>
</dbReference>
<feature type="signal peptide" evidence="6">
    <location>
        <begin position="1"/>
        <end position="24"/>
    </location>
</feature>
<dbReference type="SUPFAM" id="SSF53448">
    <property type="entry name" value="Nucleotide-diphospho-sugar transferases"/>
    <property type="match status" value="1"/>
</dbReference>
<evidence type="ECO:0000256" key="2">
    <source>
        <dbReference type="ARBA" id="ARBA00004922"/>
    </source>
</evidence>
<evidence type="ECO:0000256" key="1">
    <source>
        <dbReference type="ARBA" id="ARBA00001913"/>
    </source>
</evidence>
<feature type="region of interest" description="Disordered" evidence="5">
    <location>
        <begin position="303"/>
        <end position="326"/>
    </location>
</feature>
<dbReference type="InterPro" id="IPR040497">
    <property type="entry name" value="Glyco_transf_24"/>
</dbReference>
<accession>A0A2R5G2C9</accession>
<keyword evidence="12" id="KW-1185">Reference proteome</keyword>
<dbReference type="GO" id="GO:0003980">
    <property type="term" value="F:UDP-glucose:glycoprotein glucosyltransferase activity"/>
    <property type="evidence" value="ECO:0007669"/>
    <property type="project" value="InterPro"/>
</dbReference>
<feature type="compositionally biased region" description="Basic and acidic residues" evidence="5">
    <location>
        <begin position="307"/>
        <end position="325"/>
    </location>
</feature>
<evidence type="ECO:0000313" key="11">
    <source>
        <dbReference type="EMBL" id="GBG24479.1"/>
    </source>
</evidence>
<feature type="domain" description="UGGT thioredoxin-like" evidence="8">
    <location>
        <begin position="368"/>
        <end position="472"/>
    </location>
</feature>
<proteinExistence type="inferred from homology"/>
<dbReference type="Pfam" id="PF18403">
    <property type="entry name" value="Thioredoxin_15"/>
    <property type="match status" value="1"/>
</dbReference>
<dbReference type="EMBL" id="BEYU01000006">
    <property type="protein sequence ID" value="GBG24479.1"/>
    <property type="molecule type" value="Genomic_DNA"/>
</dbReference>
<comment type="similarity">
    <text evidence="3">Belongs to the glycosyltransferase 8 family.</text>
</comment>
<dbReference type="CDD" id="cd06432">
    <property type="entry name" value="GT8_HUGT1_C_like"/>
    <property type="match status" value="1"/>
</dbReference>
<feature type="domain" description="UGGT thioredoxin-like" evidence="7">
    <location>
        <begin position="48"/>
        <end position="274"/>
    </location>
</feature>
<evidence type="ECO:0000259" key="8">
    <source>
        <dbReference type="Pfam" id="PF18401"/>
    </source>
</evidence>
<dbReference type="Pfam" id="PF18400">
    <property type="entry name" value="Thioredoxin_12"/>
    <property type="match status" value="1"/>
</dbReference>
<protein>
    <submittedName>
        <fullName evidence="11">UDP-glucose:glycoprotein glucosyltransferase</fullName>
    </submittedName>
</protein>
<dbReference type="Pfam" id="PF18404">
    <property type="entry name" value="Glyco_transf_24"/>
    <property type="match status" value="1"/>
</dbReference>
<comment type="caution">
    <text evidence="11">The sequence shown here is derived from an EMBL/GenBank/DDBJ whole genome shotgun (WGS) entry which is preliminary data.</text>
</comment>
<organism evidence="11 12">
    <name type="scientific">Hondaea fermentalgiana</name>
    <dbReference type="NCBI Taxonomy" id="2315210"/>
    <lineage>
        <taxon>Eukaryota</taxon>
        <taxon>Sar</taxon>
        <taxon>Stramenopiles</taxon>
        <taxon>Bigyra</taxon>
        <taxon>Labyrinthulomycetes</taxon>
        <taxon>Thraustochytrida</taxon>
        <taxon>Thraustochytriidae</taxon>
        <taxon>Hondaea</taxon>
    </lineage>
</organism>
<dbReference type="Proteomes" id="UP000241890">
    <property type="component" value="Unassembled WGS sequence"/>
</dbReference>
<comment type="cofactor">
    <cofactor evidence="1">
        <name>Ca(2+)</name>
        <dbReference type="ChEBI" id="CHEBI:29108"/>
    </cofactor>
</comment>
<evidence type="ECO:0000256" key="3">
    <source>
        <dbReference type="ARBA" id="ARBA00006351"/>
    </source>
</evidence>
<dbReference type="GO" id="GO:0036503">
    <property type="term" value="P:ERAD pathway"/>
    <property type="evidence" value="ECO:0007669"/>
    <property type="project" value="TreeGrafter"/>
</dbReference>
<name>A0A2R5G2C9_9STRA</name>
<evidence type="ECO:0000256" key="4">
    <source>
        <dbReference type="ARBA" id="ARBA00022679"/>
    </source>
</evidence>
<dbReference type="InterPro" id="IPR029044">
    <property type="entry name" value="Nucleotide-diphossugar_trans"/>
</dbReference>
<evidence type="ECO:0000256" key="5">
    <source>
        <dbReference type="SAM" id="MobiDB-lite"/>
    </source>
</evidence>
<dbReference type="Pfam" id="PF06427">
    <property type="entry name" value="UDP-g_GGTase"/>
    <property type="match status" value="1"/>
</dbReference>
<evidence type="ECO:0000259" key="10">
    <source>
        <dbReference type="Pfam" id="PF18404"/>
    </source>
</evidence>
<reference evidence="11 12" key="1">
    <citation type="submission" date="2017-12" db="EMBL/GenBank/DDBJ databases">
        <title>Sequencing, de novo assembly and annotation of complete genome of a new Thraustochytrid species, strain FCC1311.</title>
        <authorList>
            <person name="Sedici K."/>
            <person name="Godart F."/>
            <person name="Aiese Cigliano R."/>
            <person name="Sanseverino W."/>
            <person name="Barakat M."/>
            <person name="Ortet P."/>
            <person name="Marechal E."/>
            <person name="Cagnac O."/>
            <person name="Amato A."/>
        </authorList>
    </citation>
    <scope>NUCLEOTIDE SEQUENCE [LARGE SCALE GENOMIC DNA]</scope>
</reference>
<dbReference type="InterPro" id="IPR009448">
    <property type="entry name" value="UDP-g_GGtrans"/>
</dbReference>
<dbReference type="InterPro" id="IPR040694">
    <property type="entry name" value="UGGT_TRXL_2"/>
</dbReference>